<feature type="transmembrane region" description="Helical" evidence="1">
    <location>
        <begin position="46"/>
        <end position="67"/>
    </location>
</feature>
<dbReference type="AlphaFoldDB" id="A0A815IU75"/>
<keyword evidence="1" id="KW-0472">Membrane</keyword>
<sequence length="109" mass="12725">MFHFLIPFLIKIISAIIIIIIIKTARMKSLVMHTTNYYQQFYIHKHLIASSIILICLALPRLIISHISTCMKSTREPYLLLASYFVSFLPSTMTFIIFILPSQTYKQEL</sequence>
<name>A0A815IU75_9BILA</name>
<feature type="transmembrane region" description="Helical" evidence="1">
    <location>
        <begin position="79"/>
        <end position="100"/>
    </location>
</feature>
<proteinExistence type="predicted"/>
<comment type="caution">
    <text evidence="2">The sequence shown here is derived from an EMBL/GenBank/DDBJ whole genome shotgun (WGS) entry which is preliminary data.</text>
</comment>
<keyword evidence="1" id="KW-0812">Transmembrane</keyword>
<evidence type="ECO:0000313" key="2">
    <source>
        <dbReference type="EMBL" id="CAF1372928.1"/>
    </source>
</evidence>
<gene>
    <name evidence="2" type="ORF">ZHD862_LOCUS31696</name>
</gene>
<organism evidence="2 3">
    <name type="scientific">Rotaria sordida</name>
    <dbReference type="NCBI Taxonomy" id="392033"/>
    <lineage>
        <taxon>Eukaryota</taxon>
        <taxon>Metazoa</taxon>
        <taxon>Spiralia</taxon>
        <taxon>Gnathifera</taxon>
        <taxon>Rotifera</taxon>
        <taxon>Eurotatoria</taxon>
        <taxon>Bdelloidea</taxon>
        <taxon>Philodinida</taxon>
        <taxon>Philodinidae</taxon>
        <taxon>Rotaria</taxon>
    </lineage>
</organism>
<keyword evidence="1" id="KW-1133">Transmembrane helix</keyword>
<dbReference type="Proteomes" id="UP000663864">
    <property type="component" value="Unassembled WGS sequence"/>
</dbReference>
<reference evidence="2" key="1">
    <citation type="submission" date="2021-02" db="EMBL/GenBank/DDBJ databases">
        <authorList>
            <person name="Nowell W R."/>
        </authorList>
    </citation>
    <scope>NUCLEOTIDE SEQUENCE</scope>
</reference>
<accession>A0A815IU75</accession>
<feature type="transmembrane region" description="Helical" evidence="1">
    <location>
        <begin position="6"/>
        <end position="25"/>
    </location>
</feature>
<evidence type="ECO:0000313" key="3">
    <source>
        <dbReference type="Proteomes" id="UP000663864"/>
    </source>
</evidence>
<protein>
    <submittedName>
        <fullName evidence="2">Uncharacterized protein</fullName>
    </submittedName>
</protein>
<evidence type="ECO:0000256" key="1">
    <source>
        <dbReference type="SAM" id="Phobius"/>
    </source>
</evidence>
<dbReference type="EMBL" id="CAJNOT010003244">
    <property type="protein sequence ID" value="CAF1372928.1"/>
    <property type="molecule type" value="Genomic_DNA"/>
</dbReference>